<keyword evidence="3" id="KW-1185">Reference proteome</keyword>
<reference evidence="2 3" key="1">
    <citation type="submission" date="2024-04" db="EMBL/GenBank/DDBJ databases">
        <title>Phyllosticta paracitricarpa is synonymous to the EU quarantine fungus P. citricarpa based on phylogenomic analyses.</title>
        <authorList>
            <consortium name="Lawrence Berkeley National Laboratory"/>
            <person name="Van ingen-buijs V.A."/>
            <person name="Van westerhoven A.C."/>
            <person name="Haridas S."/>
            <person name="Skiadas P."/>
            <person name="Martin F."/>
            <person name="Groenewald J.Z."/>
            <person name="Crous P.W."/>
            <person name="Seidl M.F."/>
        </authorList>
    </citation>
    <scope>NUCLEOTIDE SEQUENCE [LARGE SCALE GENOMIC DNA]</scope>
    <source>
        <strain evidence="2 3">CPC 17464</strain>
    </source>
</reference>
<evidence type="ECO:0000313" key="2">
    <source>
        <dbReference type="EMBL" id="KAK7533022.1"/>
    </source>
</evidence>
<dbReference type="Proteomes" id="UP001360953">
    <property type="component" value="Unassembled WGS sequence"/>
</dbReference>
<dbReference type="RefSeq" id="XP_066652415.1">
    <property type="nucleotide sequence ID" value="XM_066803125.1"/>
</dbReference>
<feature type="region of interest" description="Disordered" evidence="1">
    <location>
        <begin position="41"/>
        <end position="66"/>
    </location>
</feature>
<feature type="compositionally biased region" description="Basic and acidic residues" evidence="1">
    <location>
        <begin position="315"/>
        <end position="324"/>
    </location>
</feature>
<feature type="region of interest" description="Disordered" evidence="1">
    <location>
        <begin position="214"/>
        <end position="255"/>
    </location>
</feature>
<feature type="compositionally biased region" description="Basic and acidic residues" evidence="1">
    <location>
        <begin position="41"/>
        <end position="53"/>
    </location>
</feature>
<name>A0ABR1LCQ0_9PEZI</name>
<gene>
    <name evidence="2" type="ORF">J3D65DRAFT_66850</name>
</gene>
<evidence type="ECO:0000313" key="3">
    <source>
        <dbReference type="Proteomes" id="UP001360953"/>
    </source>
</evidence>
<evidence type="ECO:0000256" key="1">
    <source>
        <dbReference type="SAM" id="MobiDB-lite"/>
    </source>
</evidence>
<feature type="region of interest" description="Disordered" evidence="1">
    <location>
        <begin position="1"/>
        <end position="22"/>
    </location>
</feature>
<protein>
    <submittedName>
        <fullName evidence="2">Uncharacterized protein</fullName>
    </submittedName>
</protein>
<proteinExistence type="predicted"/>
<dbReference type="GeneID" id="92036031"/>
<accession>A0ABR1LCQ0</accession>
<feature type="compositionally biased region" description="Low complexity" evidence="1">
    <location>
        <begin position="234"/>
        <end position="250"/>
    </location>
</feature>
<comment type="caution">
    <text evidence="2">The sequence shown here is derived from an EMBL/GenBank/DDBJ whole genome shotgun (WGS) entry which is preliminary data.</text>
</comment>
<feature type="region of interest" description="Disordered" evidence="1">
    <location>
        <begin position="272"/>
        <end position="324"/>
    </location>
</feature>
<organism evidence="2 3">
    <name type="scientific">Phyllosticta citribraziliensis</name>
    <dbReference type="NCBI Taxonomy" id="989973"/>
    <lineage>
        <taxon>Eukaryota</taxon>
        <taxon>Fungi</taxon>
        <taxon>Dikarya</taxon>
        <taxon>Ascomycota</taxon>
        <taxon>Pezizomycotina</taxon>
        <taxon>Dothideomycetes</taxon>
        <taxon>Dothideomycetes incertae sedis</taxon>
        <taxon>Botryosphaeriales</taxon>
        <taxon>Phyllostictaceae</taxon>
        <taxon>Phyllosticta</taxon>
    </lineage>
</organism>
<dbReference type="EMBL" id="JBBPEH010000010">
    <property type="protein sequence ID" value="KAK7533022.1"/>
    <property type="molecule type" value="Genomic_DNA"/>
</dbReference>
<sequence>MTSKRGSNNGESKELMDGVSIGETRDLRKTARVMTVAQYEEARVQAEEPERLKSYTLPPPLPPPFHTMKVSMRCGVKDHLEPGQLEGIRQAAMLGEERGREGRQQAFGDQLEAQLKEQESFPPPDAAPSPQYFTDFLAWLENPSTKATMGAEPWESAKISAQGGDWEGLENLQCFLHRCDYEKSDQWPSYRYWQMLHSAPRVICERVKRNCSRRNRGVTQPSIEREARAEVVGSQSSSSLSLPLTTEPQSVDSTVPQGPTCFCGWHSNPGPQGELPVPHDPPVTLPSRLLATSFSPPSPFRVPGRGDNNANDGGPKGKEKQEQN</sequence>
<feature type="compositionally biased region" description="Polar residues" evidence="1">
    <location>
        <begin position="1"/>
        <end position="10"/>
    </location>
</feature>